<reference evidence="2" key="1">
    <citation type="journal article" date="2023" name="G3 (Bethesda)">
        <title>Genome assembly and association tests identify interacting loci associated with vigor, precocity, and sex in interspecific pistachio rootstocks.</title>
        <authorList>
            <person name="Palmer W."/>
            <person name="Jacygrad E."/>
            <person name="Sagayaradj S."/>
            <person name="Cavanaugh K."/>
            <person name="Han R."/>
            <person name="Bertier L."/>
            <person name="Beede B."/>
            <person name="Kafkas S."/>
            <person name="Golino D."/>
            <person name="Preece J."/>
            <person name="Michelmore R."/>
        </authorList>
    </citation>
    <scope>NUCLEOTIDE SEQUENCE [LARGE SCALE GENOMIC DNA]</scope>
</reference>
<accession>A0ACC0YTJ7</accession>
<sequence>MQGQHCVINLVDIEKHMYMAVAPDPDILLRSSGEARLSNFLLWQTSNCLLYSPAALWPEIGLSHLVWAVLNFQRNHAYLEKKKKQS</sequence>
<organism evidence="1 2">
    <name type="scientific">Pistacia integerrima</name>
    <dbReference type="NCBI Taxonomy" id="434235"/>
    <lineage>
        <taxon>Eukaryota</taxon>
        <taxon>Viridiplantae</taxon>
        <taxon>Streptophyta</taxon>
        <taxon>Embryophyta</taxon>
        <taxon>Tracheophyta</taxon>
        <taxon>Spermatophyta</taxon>
        <taxon>Magnoliopsida</taxon>
        <taxon>eudicotyledons</taxon>
        <taxon>Gunneridae</taxon>
        <taxon>Pentapetalae</taxon>
        <taxon>rosids</taxon>
        <taxon>malvids</taxon>
        <taxon>Sapindales</taxon>
        <taxon>Anacardiaceae</taxon>
        <taxon>Pistacia</taxon>
    </lineage>
</organism>
<keyword evidence="2" id="KW-1185">Reference proteome</keyword>
<evidence type="ECO:0000313" key="2">
    <source>
        <dbReference type="Proteomes" id="UP001163603"/>
    </source>
</evidence>
<comment type="caution">
    <text evidence="1">The sequence shown here is derived from an EMBL/GenBank/DDBJ whole genome shotgun (WGS) entry which is preliminary data.</text>
</comment>
<evidence type="ECO:0000313" key="1">
    <source>
        <dbReference type="EMBL" id="KAJ0040724.1"/>
    </source>
</evidence>
<dbReference type="Proteomes" id="UP001163603">
    <property type="component" value="Chromosome 5"/>
</dbReference>
<proteinExistence type="predicted"/>
<protein>
    <submittedName>
        <fullName evidence="1">Uncharacterized protein</fullName>
    </submittedName>
</protein>
<gene>
    <name evidence="1" type="ORF">Pint_28701</name>
</gene>
<name>A0ACC0YTJ7_9ROSI</name>
<dbReference type="EMBL" id="CM047740">
    <property type="protein sequence ID" value="KAJ0040724.1"/>
    <property type="molecule type" value="Genomic_DNA"/>
</dbReference>